<dbReference type="SUPFAM" id="SSF52172">
    <property type="entry name" value="CheY-like"/>
    <property type="match status" value="1"/>
</dbReference>
<keyword evidence="9" id="KW-0067">ATP-binding</keyword>
<feature type="region of interest" description="Disordered" evidence="14">
    <location>
        <begin position="466"/>
        <end position="512"/>
    </location>
</feature>
<feature type="compositionally biased region" description="Basic residues" evidence="14">
    <location>
        <begin position="493"/>
        <end position="503"/>
    </location>
</feature>
<dbReference type="InterPro" id="IPR003594">
    <property type="entry name" value="HATPase_dom"/>
</dbReference>
<dbReference type="SMART" id="SM00387">
    <property type="entry name" value="HATPase_c"/>
    <property type="match status" value="1"/>
</dbReference>
<protein>
    <recommendedName>
        <fullName evidence="3">histidine kinase</fullName>
        <ecNumber evidence="3">2.7.13.3</ecNumber>
    </recommendedName>
</protein>
<dbReference type="PRINTS" id="PR00344">
    <property type="entry name" value="BCTRLSENSOR"/>
</dbReference>
<evidence type="ECO:0000256" key="13">
    <source>
        <dbReference type="PROSITE-ProRule" id="PRU00169"/>
    </source>
</evidence>
<feature type="domain" description="Response regulatory" evidence="16">
    <location>
        <begin position="339"/>
        <end position="456"/>
    </location>
</feature>
<keyword evidence="9" id="KW-0547">Nucleotide-binding</keyword>
<evidence type="ECO:0000256" key="5">
    <source>
        <dbReference type="ARBA" id="ARBA00022519"/>
    </source>
</evidence>
<proteinExistence type="predicted"/>
<evidence type="ECO:0000256" key="9">
    <source>
        <dbReference type="ARBA" id="ARBA00022840"/>
    </source>
</evidence>
<keyword evidence="10" id="KW-1133">Transmembrane helix</keyword>
<keyword evidence="6" id="KW-0808">Transferase</keyword>
<dbReference type="Pfam" id="PF00072">
    <property type="entry name" value="Response_reg"/>
    <property type="match status" value="1"/>
</dbReference>
<accession>A0ABM5SZ30</accession>
<dbReference type="InterPro" id="IPR001789">
    <property type="entry name" value="Sig_transdc_resp-reg_receiver"/>
</dbReference>
<evidence type="ECO:0000256" key="8">
    <source>
        <dbReference type="ARBA" id="ARBA00022777"/>
    </source>
</evidence>
<dbReference type="EMBL" id="CP010897">
    <property type="protein sequence ID" value="AJP57731.1"/>
    <property type="molecule type" value="Genomic_DNA"/>
</dbReference>
<name>A0ABM5SZ30_9BURK</name>
<feature type="region of interest" description="Disordered" evidence="14">
    <location>
        <begin position="162"/>
        <end position="202"/>
    </location>
</feature>
<keyword evidence="11" id="KW-0902">Two-component regulatory system</keyword>
<evidence type="ECO:0000256" key="4">
    <source>
        <dbReference type="ARBA" id="ARBA00022475"/>
    </source>
</evidence>
<evidence type="ECO:0000259" key="15">
    <source>
        <dbReference type="PROSITE" id="PS50109"/>
    </source>
</evidence>
<dbReference type="InterPro" id="IPR008207">
    <property type="entry name" value="Sig_transdc_His_kin_Hpt_dom"/>
</dbReference>
<dbReference type="Pfam" id="PF02518">
    <property type="entry name" value="HATPase_c"/>
    <property type="match status" value="1"/>
</dbReference>
<evidence type="ECO:0000256" key="6">
    <source>
        <dbReference type="ARBA" id="ARBA00022679"/>
    </source>
</evidence>
<dbReference type="Proteomes" id="UP000035085">
    <property type="component" value="Chromosome"/>
</dbReference>
<keyword evidence="8" id="KW-0418">Kinase</keyword>
<dbReference type="Gene3D" id="3.30.565.10">
    <property type="entry name" value="Histidine kinase-like ATPase, C-terminal domain"/>
    <property type="match status" value="1"/>
</dbReference>
<dbReference type="Gene3D" id="3.40.50.2300">
    <property type="match status" value="1"/>
</dbReference>
<dbReference type="CDD" id="cd17546">
    <property type="entry name" value="REC_hyHK_CKI1_RcsC-like"/>
    <property type="match status" value="1"/>
</dbReference>
<keyword evidence="4" id="KW-1003">Cell membrane</keyword>
<dbReference type="InterPro" id="IPR036641">
    <property type="entry name" value="HPT_dom_sf"/>
</dbReference>
<dbReference type="SUPFAM" id="SSF55874">
    <property type="entry name" value="ATPase domain of HSP90 chaperone/DNA topoisomerase II/histidine kinase"/>
    <property type="match status" value="1"/>
</dbReference>
<comment type="catalytic activity">
    <reaction evidence="1">
        <text>ATP + protein L-histidine = ADP + protein N-phospho-L-histidine.</text>
        <dbReference type="EC" id="2.7.13.3"/>
    </reaction>
</comment>
<evidence type="ECO:0000256" key="14">
    <source>
        <dbReference type="SAM" id="MobiDB-lite"/>
    </source>
</evidence>
<evidence type="ECO:0000313" key="17">
    <source>
        <dbReference type="EMBL" id="AJP57731.1"/>
    </source>
</evidence>
<evidence type="ECO:0000259" key="16">
    <source>
        <dbReference type="PROSITE" id="PS50110"/>
    </source>
</evidence>
<feature type="domain" description="Histidine kinase" evidence="15">
    <location>
        <begin position="9"/>
        <end position="273"/>
    </location>
</feature>
<dbReference type="PANTHER" id="PTHR43047:SF72">
    <property type="entry name" value="OSMOSENSING HISTIDINE PROTEIN KINASE SLN1"/>
    <property type="match status" value="1"/>
</dbReference>
<keyword evidence="12" id="KW-0472">Membrane</keyword>
<keyword evidence="13" id="KW-0597">Phosphoprotein</keyword>
<dbReference type="Pfam" id="PF01627">
    <property type="entry name" value="Hpt"/>
    <property type="match status" value="1"/>
</dbReference>
<evidence type="ECO:0000256" key="10">
    <source>
        <dbReference type="ARBA" id="ARBA00022989"/>
    </source>
</evidence>
<dbReference type="Gene3D" id="1.20.120.160">
    <property type="entry name" value="HPT domain"/>
    <property type="match status" value="1"/>
</dbReference>
<evidence type="ECO:0000256" key="1">
    <source>
        <dbReference type="ARBA" id="ARBA00000085"/>
    </source>
</evidence>
<dbReference type="SUPFAM" id="SSF47226">
    <property type="entry name" value="Histidine-containing phosphotransfer domain, HPT domain"/>
    <property type="match status" value="1"/>
</dbReference>
<gene>
    <name evidence="17" type="ORF">UC34_13565</name>
</gene>
<evidence type="ECO:0000313" key="18">
    <source>
        <dbReference type="Proteomes" id="UP000035085"/>
    </source>
</evidence>
<reference evidence="18" key="1">
    <citation type="submission" date="2015-02" db="EMBL/GenBank/DDBJ databases">
        <title>Complete Genome Sequencing of Pandoraea vervacti NS15 sp. nov.</title>
        <authorList>
            <person name="Chan K.-G."/>
        </authorList>
    </citation>
    <scope>NUCLEOTIDE SEQUENCE [LARGE SCALE GENOMIC DNA]</scope>
    <source>
        <strain evidence="18">NS15</strain>
    </source>
</reference>
<evidence type="ECO:0000256" key="2">
    <source>
        <dbReference type="ARBA" id="ARBA00004429"/>
    </source>
</evidence>
<keyword evidence="18" id="KW-1185">Reference proteome</keyword>
<dbReference type="SMART" id="SM00448">
    <property type="entry name" value="REC"/>
    <property type="match status" value="1"/>
</dbReference>
<keyword evidence="7" id="KW-0812">Transmembrane</keyword>
<dbReference type="InterPro" id="IPR004358">
    <property type="entry name" value="Sig_transdc_His_kin-like_C"/>
</dbReference>
<dbReference type="InterPro" id="IPR036890">
    <property type="entry name" value="HATPase_C_sf"/>
</dbReference>
<keyword evidence="5" id="KW-0997">Cell inner membrane</keyword>
<dbReference type="PROSITE" id="PS50109">
    <property type="entry name" value="HIS_KIN"/>
    <property type="match status" value="1"/>
</dbReference>
<evidence type="ECO:0000256" key="11">
    <source>
        <dbReference type="ARBA" id="ARBA00023012"/>
    </source>
</evidence>
<dbReference type="PANTHER" id="PTHR43047">
    <property type="entry name" value="TWO-COMPONENT HISTIDINE PROTEIN KINASE"/>
    <property type="match status" value="1"/>
</dbReference>
<comment type="subcellular location">
    <subcellularLocation>
        <location evidence="2">Cell inner membrane</location>
        <topology evidence="2">Multi-pass membrane protein</topology>
    </subcellularLocation>
</comment>
<dbReference type="EC" id="2.7.13.3" evidence="3"/>
<dbReference type="InterPro" id="IPR005467">
    <property type="entry name" value="His_kinase_dom"/>
</dbReference>
<dbReference type="PROSITE" id="PS50110">
    <property type="entry name" value="RESPONSE_REGULATORY"/>
    <property type="match status" value="1"/>
</dbReference>
<sequence>MDVATFRLALVHELRAPLQVLQGHLDAMTARTEHDAAVDDGADDSAHMHGPRRRLGNMRDMLDVLAGVVDDVLQLGQGEIAQLPLREAVFEVRACLDTEVDAFRDAARTKALALTCEIGDDVPVFLWGDAGRLRQIVRTLVDNALKYTMCGGVAVRVSWEEAKEPEGDDADGSHGGHGSGAQGERRGGAPHTNMRRNGAESRLTIHVTDTGPGIPAGMENAVFAAFARADPATKGTGLGLWIARQWARRIGGMLCAEPSPTGARFRLSVPFAPSSPLSALSPLSPFKPQMPSGSSTDVGRKMAREQASEGAGALASPRVRRDVPIAAPVQRIAVRPGLQALVVDDHAMNRQILGEQLTALGCHVATAQDLTDALVQWVALDVDVVLTDVHLDGVSGLALSKTLHALAPLLGRREPVVFAVTGSVVEARAARDAGIDDVLTKPVSRERLAQTLSVRWPALDEAWDEAWNERPNEAGAKGAKGTRGKEGAPARPHMPHKPPKPPKPRTPLREDPHARRMMRDEMAKDLARFRRLIARRRAEDIHAAQALLHRMRGACRMFGDPVLTARCERLAQKLESCRAALCSQRGTD</sequence>
<organism evidence="17 18">
    <name type="scientific">Pandoraea vervacti</name>
    <dbReference type="NCBI Taxonomy" id="656178"/>
    <lineage>
        <taxon>Bacteria</taxon>
        <taxon>Pseudomonadati</taxon>
        <taxon>Pseudomonadota</taxon>
        <taxon>Betaproteobacteria</taxon>
        <taxon>Burkholderiales</taxon>
        <taxon>Burkholderiaceae</taxon>
        <taxon>Pandoraea</taxon>
    </lineage>
</organism>
<dbReference type="InterPro" id="IPR011006">
    <property type="entry name" value="CheY-like_superfamily"/>
</dbReference>
<evidence type="ECO:0000256" key="7">
    <source>
        <dbReference type="ARBA" id="ARBA00022692"/>
    </source>
</evidence>
<feature type="modified residue" description="4-aspartylphosphate" evidence="13">
    <location>
        <position position="388"/>
    </location>
</feature>
<evidence type="ECO:0000256" key="3">
    <source>
        <dbReference type="ARBA" id="ARBA00012438"/>
    </source>
</evidence>
<evidence type="ECO:0000256" key="12">
    <source>
        <dbReference type="ARBA" id="ARBA00023136"/>
    </source>
</evidence>